<reference evidence="2 3" key="1">
    <citation type="journal article" date="2023" name="BMC Biotechnol.">
        <title>Vitis rotundifolia cv Carlos genome sequencing.</title>
        <authorList>
            <person name="Huff M."/>
            <person name="Hulse-Kemp A."/>
            <person name="Scheffler B."/>
            <person name="Youngblood R."/>
            <person name="Simpson S."/>
            <person name="Babiker E."/>
            <person name="Staton M."/>
        </authorList>
    </citation>
    <scope>NUCLEOTIDE SEQUENCE [LARGE SCALE GENOMIC DNA]</scope>
    <source>
        <tissue evidence="2">Leaf</tissue>
    </source>
</reference>
<evidence type="ECO:0000313" key="2">
    <source>
        <dbReference type="EMBL" id="KAJ9703197.1"/>
    </source>
</evidence>
<comment type="caution">
    <text evidence="2">The sequence shown here is derived from an EMBL/GenBank/DDBJ whole genome shotgun (WGS) entry which is preliminary data.</text>
</comment>
<gene>
    <name evidence="2" type="ORF">PVL29_004826</name>
</gene>
<feature type="compositionally biased region" description="Gly residues" evidence="1">
    <location>
        <begin position="1"/>
        <end position="11"/>
    </location>
</feature>
<feature type="region of interest" description="Disordered" evidence="1">
    <location>
        <begin position="1"/>
        <end position="78"/>
    </location>
</feature>
<evidence type="ECO:0000256" key="1">
    <source>
        <dbReference type="SAM" id="MobiDB-lite"/>
    </source>
</evidence>
<accession>A0AA39AA02</accession>
<name>A0AA39AA02_VITRO</name>
<sequence>MRKTEPGGGLSRGELFGNPSTNNSITGHSATCNPSTGSSHLSTRIGSNASSKHEGEISSLGSIVTYEQPTGTTSGGAWTDLRQNLTGPAANDMNGVERLWLMKKVTGSLAFGLALSLMI</sequence>
<dbReference type="Proteomes" id="UP001168098">
    <property type="component" value="Unassembled WGS sequence"/>
</dbReference>
<feature type="compositionally biased region" description="Polar residues" evidence="1">
    <location>
        <begin position="59"/>
        <end position="78"/>
    </location>
</feature>
<evidence type="ECO:0000313" key="3">
    <source>
        <dbReference type="Proteomes" id="UP001168098"/>
    </source>
</evidence>
<feature type="compositionally biased region" description="Polar residues" evidence="1">
    <location>
        <begin position="18"/>
        <end position="50"/>
    </location>
</feature>
<dbReference type="EMBL" id="JARBHA010000004">
    <property type="protein sequence ID" value="KAJ9703197.1"/>
    <property type="molecule type" value="Genomic_DNA"/>
</dbReference>
<organism evidence="2 3">
    <name type="scientific">Vitis rotundifolia</name>
    <name type="common">Muscadine grape</name>
    <dbReference type="NCBI Taxonomy" id="103349"/>
    <lineage>
        <taxon>Eukaryota</taxon>
        <taxon>Viridiplantae</taxon>
        <taxon>Streptophyta</taxon>
        <taxon>Embryophyta</taxon>
        <taxon>Tracheophyta</taxon>
        <taxon>Spermatophyta</taxon>
        <taxon>Magnoliopsida</taxon>
        <taxon>eudicotyledons</taxon>
        <taxon>Gunneridae</taxon>
        <taxon>Pentapetalae</taxon>
        <taxon>rosids</taxon>
        <taxon>Vitales</taxon>
        <taxon>Vitaceae</taxon>
        <taxon>Viteae</taxon>
        <taxon>Vitis</taxon>
    </lineage>
</organism>
<proteinExistence type="predicted"/>
<dbReference type="AlphaFoldDB" id="A0AA39AA02"/>
<protein>
    <submittedName>
        <fullName evidence="2">Uncharacterized protein</fullName>
    </submittedName>
</protein>
<keyword evidence="3" id="KW-1185">Reference proteome</keyword>